<dbReference type="InterPro" id="IPR050343">
    <property type="entry name" value="RsuA_PseudoU_synthase"/>
</dbReference>
<dbReference type="EC" id="5.4.99.-" evidence="5"/>
<dbReference type="GO" id="GO:0003723">
    <property type="term" value="F:RNA binding"/>
    <property type="evidence" value="ECO:0007669"/>
    <property type="project" value="UniProtKB-KW"/>
</dbReference>
<evidence type="ECO:0000256" key="3">
    <source>
        <dbReference type="ARBA" id="ARBA00023235"/>
    </source>
</evidence>
<dbReference type="RefSeq" id="WP_090162732.1">
    <property type="nucleotide sequence ID" value="NZ_FNBF01000006.1"/>
</dbReference>
<dbReference type="Pfam" id="PF00849">
    <property type="entry name" value="PseudoU_synth_2"/>
    <property type="match status" value="1"/>
</dbReference>
<evidence type="ECO:0000256" key="4">
    <source>
        <dbReference type="PROSITE-ProRule" id="PRU00182"/>
    </source>
</evidence>
<dbReference type="STRING" id="155865.SAMN05216515_103121"/>
<dbReference type="FunFam" id="3.30.70.580:FF:000005">
    <property type="entry name" value="Pseudouridine synthase"/>
    <property type="match status" value="1"/>
</dbReference>
<accession>A0A1I7FSI7</accession>
<organism evidence="7 8">
    <name type="scientific">Eubacterium pyruvativorans</name>
    <dbReference type="NCBI Taxonomy" id="155865"/>
    <lineage>
        <taxon>Bacteria</taxon>
        <taxon>Bacillati</taxon>
        <taxon>Bacillota</taxon>
        <taxon>Clostridia</taxon>
        <taxon>Eubacteriales</taxon>
        <taxon>Eubacteriaceae</taxon>
        <taxon>Eubacterium</taxon>
    </lineage>
</organism>
<feature type="domain" description="RNA-binding S4" evidence="6">
    <location>
        <begin position="1"/>
        <end position="64"/>
    </location>
</feature>
<reference evidence="7 8" key="1">
    <citation type="submission" date="2016-10" db="EMBL/GenBank/DDBJ databases">
        <authorList>
            <person name="de Groot N.N."/>
        </authorList>
    </citation>
    <scope>NUCLEOTIDE SEQUENCE [LARGE SCALE GENOMIC DNA]</scope>
    <source>
        <strain evidence="7 8">KHGC13</strain>
    </source>
</reference>
<gene>
    <name evidence="7" type="ORF">SAMN05216508_103121</name>
</gene>
<dbReference type="CDD" id="cd00165">
    <property type="entry name" value="S4"/>
    <property type="match status" value="1"/>
</dbReference>
<evidence type="ECO:0000259" key="6">
    <source>
        <dbReference type="SMART" id="SM00363"/>
    </source>
</evidence>
<dbReference type="Gene3D" id="3.30.70.580">
    <property type="entry name" value="Pseudouridine synthase I, catalytic domain, N-terminal subdomain"/>
    <property type="match status" value="1"/>
</dbReference>
<dbReference type="PROSITE" id="PS50889">
    <property type="entry name" value="S4"/>
    <property type="match status" value="1"/>
</dbReference>
<dbReference type="InterPro" id="IPR000748">
    <property type="entry name" value="PsdUridine_synth_RsuA/RluB/E/F"/>
</dbReference>
<keyword evidence="8" id="KW-1185">Reference proteome</keyword>
<evidence type="ECO:0000256" key="1">
    <source>
        <dbReference type="ARBA" id="ARBA00008348"/>
    </source>
</evidence>
<protein>
    <recommendedName>
        <fullName evidence="5">Pseudouridine synthase</fullName>
        <ecNumber evidence="5">5.4.99.-</ecNumber>
    </recommendedName>
</protein>
<dbReference type="NCBIfam" id="TIGR00093">
    <property type="entry name" value="pseudouridine synthase"/>
    <property type="match status" value="1"/>
</dbReference>
<dbReference type="InterPro" id="IPR020094">
    <property type="entry name" value="TruA/RsuA/RluB/E/F_N"/>
</dbReference>
<dbReference type="InterPro" id="IPR018496">
    <property type="entry name" value="PsdUridine_synth_RsuA/RluB_CS"/>
</dbReference>
<keyword evidence="3 5" id="KW-0413">Isomerase</keyword>
<dbReference type="EMBL" id="FPBT01000003">
    <property type="protein sequence ID" value="SFU39150.1"/>
    <property type="molecule type" value="Genomic_DNA"/>
</dbReference>
<dbReference type="InterPro" id="IPR002942">
    <property type="entry name" value="S4_RNA-bd"/>
</dbReference>
<proteinExistence type="inferred from homology"/>
<evidence type="ECO:0000313" key="8">
    <source>
        <dbReference type="Proteomes" id="UP000198817"/>
    </source>
</evidence>
<dbReference type="CDD" id="cd02870">
    <property type="entry name" value="PseudoU_synth_RsuA_like"/>
    <property type="match status" value="1"/>
</dbReference>
<dbReference type="GO" id="GO:0120159">
    <property type="term" value="F:rRNA pseudouridine synthase activity"/>
    <property type="evidence" value="ECO:0007669"/>
    <property type="project" value="UniProtKB-ARBA"/>
</dbReference>
<dbReference type="PANTHER" id="PTHR47683:SF2">
    <property type="entry name" value="RNA-BINDING S4 DOMAIN-CONTAINING PROTEIN"/>
    <property type="match status" value="1"/>
</dbReference>
<dbReference type="PANTHER" id="PTHR47683">
    <property type="entry name" value="PSEUDOURIDINE SYNTHASE FAMILY PROTEIN-RELATED"/>
    <property type="match status" value="1"/>
</dbReference>
<dbReference type="SUPFAM" id="SSF55120">
    <property type="entry name" value="Pseudouridine synthase"/>
    <property type="match status" value="1"/>
</dbReference>
<dbReference type="FunFam" id="3.30.70.1560:FF:000001">
    <property type="entry name" value="Pseudouridine synthase"/>
    <property type="match status" value="1"/>
</dbReference>
<dbReference type="GeneID" id="78354244"/>
<dbReference type="Gene3D" id="3.10.290.10">
    <property type="entry name" value="RNA-binding S4 domain"/>
    <property type="match status" value="1"/>
</dbReference>
<evidence type="ECO:0000256" key="5">
    <source>
        <dbReference type="RuleBase" id="RU003887"/>
    </source>
</evidence>
<dbReference type="PROSITE" id="PS01149">
    <property type="entry name" value="PSI_RSU"/>
    <property type="match status" value="1"/>
</dbReference>
<dbReference type="Gene3D" id="3.30.70.1560">
    <property type="entry name" value="Alpha-L RNA-binding motif"/>
    <property type="match status" value="1"/>
</dbReference>
<dbReference type="SMART" id="SM00363">
    <property type="entry name" value="S4"/>
    <property type="match status" value="1"/>
</dbReference>
<dbReference type="GO" id="GO:0000455">
    <property type="term" value="P:enzyme-directed rRNA pseudouridine synthesis"/>
    <property type="evidence" value="ECO:0007669"/>
    <property type="project" value="UniProtKB-ARBA"/>
</dbReference>
<dbReference type="InterPro" id="IPR020103">
    <property type="entry name" value="PsdUridine_synth_cat_dom_sf"/>
</dbReference>
<dbReference type="AlphaFoldDB" id="A0A1I7FSI7"/>
<evidence type="ECO:0000256" key="2">
    <source>
        <dbReference type="ARBA" id="ARBA00022884"/>
    </source>
</evidence>
<dbReference type="Proteomes" id="UP000198817">
    <property type="component" value="Unassembled WGS sequence"/>
</dbReference>
<dbReference type="FunFam" id="3.10.290.10:FF:000003">
    <property type="entry name" value="Pseudouridine synthase"/>
    <property type="match status" value="1"/>
</dbReference>
<dbReference type="SUPFAM" id="SSF55174">
    <property type="entry name" value="Alpha-L RNA-binding motif"/>
    <property type="match status" value="1"/>
</dbReference>
<dbReference type="InterPro" id="IPR036986">
    <property type="entry name" value="S4_RNA-bd_sf"/>
</dbReference>
<dbReference type="GO" id="GO:0005829">
    <property type="term" value="C:cytosol"/>
    <property type="evidence" value="ECO:0007669"/>
    <property type="project" value="UniProtKB-ARBA"/>
</dbReference>
<dbReference type="OrthoDB" id="9807213at2"/>
<name>A0A1I7FSI7_9FIRM</name>
<sequence length="234" mass="26514">MRINKYIAGAGITSRRKADELIRRGRVTVNGKKMTEPGYDVRPGDTVSVGGRKIRSEEKKVYYLLNKPIGVITSVNDEEGRYTVVDLMQDVEQRVFPVGRLDYNTSGLLFMTNDGDFAYHLTHPKNHVGKTYIVRIAGNITKGKVERLRRGVDIGGYVTRPADVEVIMWTKHSTQLRVTLHEGKNRQIRRMFAAVGHPVQELTRISYGNVTLGHLKAGQYRKLNPSEVNYLMGR</sequence>
<comment type="similarity">
    <text evidence="1 5">Belongs to the pseudouridine synthase RsuA family.</text>
</comment>
<dbReference type="InterPro" id="IPR006145">
    <property type="entry name" value="PsdUridine_synth_RsuA/RluA"/>
</dbReference>
<evidence type="ECO:0000313" key="7">
    <source>
        <dbReference type="EMBL" id="SFU39150.1"/>
    </source>
</evidence>
<dbReference type="Pfam" id="PF01479">
    <property type="entry name" value="S4"/>
    <property type="match status" value="1"/>
</dbReference>
<dbReference type="InterPro" id="IPR042092">
    <property type="entry name" value="PsdUridine_s_RsuA/RluB/E/F_cat"/>
</dbReference>
<keyword evidence="2 4" id="KW-0694">RNA-binding</keyword>